<keyword evidence="1" id="KW-0805">Transcription regulation</keyword>
<evidence type="ECO:0000313" key="6">
    <source>
        <dbReference type="Proteomes" id="UP000550401"/>
    </source>
</evidence>
<keyword evidence="2 5" id="KW-0238">DNA-binding</keyword>
<protein>
    <submittedName>
        <fullName evidence="5">AraC-like DNA-binding protein</fullName>
    </submittedName>
</protein>
<dbReference type="Pfam" id="PF20240">
    <property type="entry name" value="DUF6597"/>
    <property type="match status" value="1"/>
</dbReference>
<dbReference type="SUPFAM" id="SSF46689">
    <property type="entry name" value="Homeodomain-like"/>
    <property type="match status" value="1"/>
</dbReference>
<dbReference type="InterPro" id="IPR009057">
    <property type="entry name" value="Homeodomain-like_sf"/>
</dbReference>
<keyword evidence="6" id="KW-1185">Reference proteome</keyword>
<dbReference type="PANTHER" id="PTHR46796:SF15">
    <property type="entry name" value="BLL1074 PROTEIN"/>
    <property type="match status" value="1"/>
</dbReference>
<reference evidence="5 6" key="1">
    <citation type="submission" date="2020-07" db="EMBL/GenBank/DDBJ databases">
        <title>Genomic Encyclopedia of Type Strains, Phase IV (KMG-V): Genome sequencing to study the core and pangenomes of soil and plant-associated prokaryotes.</title>
        <authorList>
            <person name="Whitman W."/>
        </authorList>
    </citation>
    <scope>NUCLEOTIDE SEQUENCE [LARGE SCALE GENOMIC DNA]</scope>
    <source>
        <strain evidence="5 6">RH2WT43</strain>
    </source>
</reference>
<dbReference type="RefSeq" id="WP_182529404.1">
    <property type="nucleotide sequence ID" value="NZ_JACGXL010000001.1"/>
</dbReference>
<evidence type="ECO:0000256" key="3">
    <source>
        <dbReference type="ARBA" id="ARBA00023163"/>
    </source>
</evidence>
<dbReference type="Pfam" id="PF12833">
    <property type="entry name" value="HTH_18"/>
    <property type="match status" value="1"/>
</dbReference>
<comment type="caution">
    <text evidence="5">The sequence shown here is derived from an EMBL/GenBank/DDBJ whole genome shotgun (WGS) entry which is preliminary data.</text>
</comment>
<sequence length="271" mass="30158">MAFVTFVPPPPLHPSIERIWDWRVEPGELRFERILPQPGSALILNLLEDETRVYDDDGGHHCERLAGSAYSGQFTRSFVIDTREQVAVMGVAFRPGGARVLLRERMDVLGNRHLALEDLLGSTTRALRDRLLHAVDARERLGVLARWLLRGCIGATLHPAVSQALATIERAPSLPLVARLAADCGVSARRLGTLFREQVGVGTKEYLRLQRFRRVVTEAQRCGGVDWARVAADCGFHDQPHLAHEFRAFSGMTPAAYVARRGAYVNHVELA</sequence>
<feature type="domain" description="HTH araC/xylS-type" evidence="4">
    <location>
        <begin position="177"/>
        <end position="260"/>
    </location>
</feature>
<dbReference type="GO" id="GO:0003700">
    <property type="term" value="F:DNA-binding transcription factor activity"/>
    <property type="evidence" value="ECO:0007669"/>
    <property type="project" value="InterPro"/>
</dbReference>
<evidence type="ECO:0000256" key="1">
    <source>
        <dbReference type="ARBA" id="ARBA00023015"/>
    </source>
</evidence>
<name>A0A839EUM8_9GAMM</name>
<dbReference type="GO" id="GO:0043565">
    <property type="term" value="F:sequence-specific DNA binding"/>
    <property type="evidence" value="ECO:0007669"/>
    <property type="project" value="InterPro"/>
</dbReference>
<proteinExistence type="predicted"/>
<dbReference type="SMART" id="SM00342">
    <property type="entry name" value="HTH_ARAC"/>
    <property type="match status" value="1"/>
</dbReference>
<dbReference type="EMBL" id="JACGXL010000001">
    <property type="protein sequence ID" value="MBA8886313.1"/>
    <property type="molecule type" value="Genomic_DNA"/>
</dbReference>
<dbReference type="InterPro" id="IPR018060">
    <property type="entry name" value="HTH_AraC"/>
</dbReference>
<organism evidence="5 6">
    <name type="scientific">Dokdonella fugitiva</name>
    <dbReference type="NCBI Taxonomy" id="328517"/>
    <lineage>
        <taxon>Bacteria</taxon>
        <taxon>Pseudomonadati</taxon>
        <taxon>Pseudomonadota</taxon>
        <taxon>Gammaproteobacteria</taxon>
        <taxon>Lysobacterales</taxon>
        <taxon>Rhodanobacteraceae</taxon>
        <taxon>Dokdonella</taxon>
    </lineage>
</organism>
<evidence type="ECO:0000313" key="5">
    <source>
        <dbReference type="EMBL" id="MBA8886313.1"/>
    </source>
</evidence>
<evidence type="ECO:0000256" key="2">
    <source>
        <dbReference type="ARBA" id="ARBA00023125"/>
    </source>
</evidence>
<dbReference type="InterPro" id="IPR046532">
    <property type="entry name" value="DUF6597"/>
</dbReference>
<dbReference type="PANTHER" id="PTHR46796">
    <property type="entry name" value="HTH-TYPE TRANSCRIPTIONAL ACTIVATOR RHAS-RELATED"/>
    <property type="match status" value="1"/>
</dbReference>
<keyword evidence="3" id="KW-0804">Transcription</keyword>
<dbReference type="Proteomes" id="UP000550401">
    <property type="component" value="Unassembled WGS sequence"/>
</dbReference>
<gene>
    <name evidence="5" type="ORF">FHW12_000504</name>
</gene>
<dbReference type="AlphaFoldDB" id="A0A839EUM8"/>
<dbReference type="PROSITE" id="PS01124">
    <property type="entry name" value="HTH_ARAC_FAMILY_2"/>
    <property type="match status" value="1"/>
</dbReference>
<evidence type="ECO:0000259" key="4">
    <source>
        <dbReference type="PROSITE" id="PS01124"/>
    </source>
</evidence>
<accession>A0A839EUM8</accession>
<dbReference type="Gene3D" id="1.10.10.60">
    <property type="entry name" value="Homeodomain-like"/>
    <property type="match status" value="1"/>
</dbReference>
<dbReference type="InterPro" id="IPR050204">
    <property type="entry name" value="AraC_XylS_family_regulators"/>
</dbReference>